<dbReference type="CDD" id="cd00077">
    <property type="entry name" value="HDc"/>
    <property type="match status" value="1"/>
</dbReference>
<dbReference type="InterPro" id="IPR050124">
    <property type="entry name" value="tRNA_CCA-adding_enzyme"/>
</dbReference>
<dbReference type="AlphaFoldDB" id="X1MF78"/>
<proteinExistence type="predicted"/>
<dbReference type="InterPro" id="IPR006674">
    <property type="entry name" value="HD_domain"/>
</dbReference>
<keyword evidence="1" id="KW-0547">Nucleotide-binding</keyword>
<dbReference type="Pfam" id="PF12627">
    <property type="entry name" value="PolyA_pol_RNAbd"/>
    <property type="match status" value="1"/>
</dbReference>
<dbReference type="EMBL" id="BARV01015363">
    <property type="protein sequence ID" value="GAI29918.1"/>
    <property type="molecule type" value="Genomic_DNA"/>
</dbReference>
<evidence type="ECO:0000259" key="3">
    <source>
        <dbReference type="Pfam" id="PF12627"/>
    </source>
</evidence>
<dbReference type="InterPro" id="IPR006675">
    <property type="entry name" value="HDIG_dom"/>
</dbReference>
<dbReference type="PANTHER" id="PTHR47545">
    <property type="entry name" value="MULTIFUNCTIONAL CCA PROTEIN"/>
    <property type="match status" value="1"/>
</dbReference>
<dbReference type="Gene3D" id="1.10.3090.10">
    <property type="entry name" value="cca-adding enzyme, domain 2"/>
    <property type="match status" value="1"/>
</dbReference>
<accession>X1MF78</accession>
<evidence type="ECO:0000313" key="4">
    <source>
        <dbReference type="EMBL" id="GAI29918.1"/>
    </source>
</evidence>
<dbReference type="InterPro" id="IPR032828">
    <property type="entry name" value="PolyA_RNA-bd"/>
</dbReference>
<dbReference type="Pfam" id="PF01966">
    <property type="entry name" value="HD"/>
    <property type="match status" value="1"/>
</dbReference>
<name>X1MF78_9ZZZZ</name>
<comment type="caution">
    <text evidence="4">The sequence shown here is derived from an EMBL/GenBank/DDBJ whole genome shotgun (WGS) entry which is preliminary data.</text>
</comment>
<dbReference type="InterPro" id="IPR003607">
    <property type="entry name" value="HD/PDEase_dom"/>
</dbReference>
<organism evidence="4">
    <name type="scientific">marine sediment metagenome</name>
    <dbReference type="NCBI Taxonomy" id="412755"/>
    <lineage>
        <taxon>unclassified sequences</taxon>
        <taxon>metagenomes</taxon>
        <taxon>ecological metagenomes</taxon>
    </lineage>
</organism>
<feature type="non-terminal residue" evidence="4">
    <location>
        <position position="294"/>
    </location>
</feature>
<evidence type="ECO:0008006" key="5">
    <source>
        <dbReference type="Google" id="ProtNLM"/>
    </source>
</evidence>
<protein>
    <recommendedName>
        <fullName evidence="5">HD domain-containing protein</fullName>
    </recommendedName>
</protein>
<evidence type="ECO:0000259" key="2">
    <source>
        <dbReference type="Pfam" id="PF01966"/>
    </source>
</evidence>
<dbReference type="NCBIfam" id="TIGR00277">
    <property type="entry name" value="HDIG"/>
    <property type="match status" value="1"/>
</dbReference>
<feature type="domain" description="tRNA nucleotidyltransferase/poly(A) polymerase RNA and SrmB- binding" evidence="3">
    <location>
        <begin position="68"/>
        <end position="129"/>
    </location>
</feature>
<dbReference type="GO" id="GO:0000166">
    <property type="term" value="F:nucleotide binding"/>
    <property type="evidence" value="ECO:0007669"/>
    <property type="project" value="UniProtKB-KW"/>
</dbReference>
<feature type="domain" description="HD" evidence="2">
    <location>
        <begin position="143"/>
        <end position="285"/>
    </location>
</feature>
<evidence type="ECO:0000256" key="1">
    <source>
        <dbReference type="ARBA" id="ARBA00022741"/>
    </source>
</evidence>
<sequence length="294" mass="33203">ATASTATNMSSRELASLFAEKQLHQKLIDPFSGEEDLRNKIVRGVSEQIFEADAARLLRAVRLAAELDFTIEPETESLIRRYAQAITEVSGERVREELLRLLTLPRAACHLRYLDELGLLLALIPELAESKGVEQPTVHFWDVFEHSLQTVAAIEFLLREIDWKHGNEDMLAIAPWSDILDRHLSQEVSSGSNHKVLLKLAGLFHDIAKPMTKTIDDTGRARFLGHSKEGAAMTANILGRLRFSNREIRLVESLVYHHLRPVQMATTGVPKSSEGLCGENEELPTQRAIYRYFR</sequence>
<reference evidence="4" key="1">
    <citation type="journal article" date="2014" name="Front. Microbiol.">
        <title>High frequency of phylogenetically diverse reductive dehalogenase-homologous genes in deep subseafloor sedimentary metagenomes.</title>
        <authorList>
            <person name="Kawai M."/>
            <person name="Futagami T."/>
            <person name="Toyoda A."/>
            <person name="Takaki Y."/>
            <person name="Nishi S."/>
            <person name="Hori S."/>
            <person name="Arai W."/>
            <person name="Tsubouchi T."/>
            <person name="Morono Y."/>
            <person name="Uchiyama I."/>
            <person name="Ito T."/>
            <person name="Fujiyama A."/>
            <person name="Inagaki F."/>
            <person name="Takami H."/>
        </authorList>
    </citation>
    <scope>NUCLEOTIDE SEQUENCE</scope>
    <source>
        <strain evidence="4">Expedition CK06-06</strain>
    </source>
</reference>
<gene>
    <name evidence="4" type="ORF">S06H3_26568</name>
</gene>
<dbReference type="SUPFAM" id="SSF81891">
    <property type="entry name" value="Poly A polymerase C-terminal region-like"/>
    <property type="match status" value="1"/>
</dbReference>
<feature type="non-terminal residue" evidence="4">
    <location>
        <position position="1"/>
    </location>
</feature>